<dbReference type="PANTHER" id="PTHR22775">
    <property type="entry name" value="SORTING NEXIN"/>
    <property type="match status" value="1"/>
</dbReference>
<name>A0A1B7P0T9_9EURO</name>
<dbReference type="InterPro" id="IPR001683">
    <property type="entry name" value="PX_dom"/>
</dbReference>
<evidence type="ECO:0000313" key="5">
    <source>
        <dbReference type="EMBL" id="OAX82646.1"/>
    </source>
</evidence>
<dbReference type="OrthoDB" id="41200at2759"/>
<keyword evidence="3" id="KW-1133">Transmembrane helix</keyword>
<dbReference type="InterPro" id="IPR036871">
    <property type="entry name" value="PX_dom_sf"/>
</dbReference>
<proteinExistence type="inferred from homology"/>
<dbReference type="Gene3D" id="3.30.1520.10">
    <property type="entry name" value="Phox-like domain"/>
    <property type="match status" value="1"/>
</dbReference>
<dbReference type="EMBL" id="LGUA01000276">
    <property type="protein sequence ID" value="OAX82646.1"/>
    <property type="molecule type" value="Genomic_DNA"/>
</dbReference>
<keyword evidence="3" id="KW-0812">Transmembrane</keyword>
<dbReference type="CDD" id="cd06093">
    <property type="entry name" value="PX_domain"/>
    <property type="match status" value="1"/>
</dbReference>
<dbReference type="Pfam" id="PF08628">
    <property type="entry name" value="Nexin_C"/>
    <property type="match status" value="1"/>
</dbReference>
<reference evidence="5 6" key="1">
    <citation type="submission" date="2015-07" db="EMBL/GenBank/DDBJ databases">
        <title>Emmonsia species relationships and genome sequence.</title>
        <authorList>
            <person name="Cuomo C.A."/>
            <person name="Schwartz I.S."/>
            <person name="Kenyon C."/>
            <person name="de Hoog G.S."/>
            <person name="Govender N.P."/>
            <person name="Botha A."/>
            <person name="Moreno L."/>
            <person name="de Vries M."/>
            <person name="Munoz J.F."/>
            <person name="Stielow J.B."/>
        </authorList>
    </citation>
    <scope>NUCLEOTIDE SEQUENCE [LARGE SCALE GENOMIC DNA]</scope>
    <source>
        <strain evidence="5 6">CBS 136260</strain>
    </source>
</reference>
<dbReference type="Pfam" id="PF02194">
    <property type="entry name" value="PXA"/>
    <property type="match status" value="1"/>
</dbReference>
<dbReference type="AlphaFoldDB" id="A0A1B7P0T9"/>
<dbReference type="Pfam" id="PF00787">
    <property type="entry name" value="PX"/>
    <property type="match status" value="1"/>
</dbReference>
<dbReference type="SUPFAM" id="SSF64268">
    <property type="entry name" value="PX domain"/>
    <property type="match status" value="1"/>
</dbReference>
<accession>A0A1B7P0T9</accession>
<keyword evidence="3" id="KW-0472">Membrane</keyword>
<dbReference type="GO" id="GO:0035091">
    <property type="term" value="F:phosphatidylinositol binding"/>
    <property type="evidence" value="ECO:0007669"/>
    <property type="project" value="InterPro"/>
</dbReference>
<dbReference type="SMART" id="SM00313">
    <property type="entry name" value="PXA"/>
    <property type="match status" value="1"/>
</dbReference>
<feature type="region of interest" description="Disordered" evidence="2">
    <location>
        <begin position="1"/>
        <end position="35"/>
    </location>
</feature>
<feature type="compositionally biased region" description="Basic and acidic residues" evidence="2">
    <location>
        <begin position="1"/>
        <end position="10"/>
    </location>
</feature>
<feature type="compositionally biased region" description="Low complexity" evidence="2">
    <location>
        <begin position="11"/>
        <end position="22"/>
    </location>
</feature>
<evidence type="ECO:0000256" key="3">
    <source>
        <dbReference type="SAM" id="Phobius"/>
    </source>
</evidence>
<feature type="transmembrane region" description="Helical" evidence="3">
    <location>
        <begin position="75"/>
        <end position="96"/>
    </location>
</feature>
<dbReference type="InterPro" id="IPR013937">
    <property type="entry name" value="Sorting_nexin_C"/>
</dbReference>
<evidence type="ECO:0000256" key="1">
    <source>
        <dbReference type="ARBA" id="ARBA00010883"/>
    </source>
</evidence>
<protein>
    <recommendedName>
        <fullName evidence="4">PXA domain-containing protein</fullName>
    </recommendedName>
</protein>
<evidence type="ECO:0000256" key="2">
    <source>
        <dbReference type="SAM" id="MobiDB-lite"/>
    </source>
</evidence>
<evidence type="ECO:0000259" key="4">
    <source>
        <dbReference type="PROSITE" id="PS51207"/>
    </source>
</evidence>
<feature type="region of interest" description="Disordered" evidence="2">
    <location>
        <begin position="422"/>
        <end position="442"/>
    </location>
</feature>
<gene>
    <name evidence="5" type="ORF">ACJ72_03008</name>
</gene>
<feature type="domain" description="PXA" evidence="4">
    <location>
        <begin position="159"/>
        <end position="341"/>
    </location>
</feature>
<evidence type="ECO:0000313" key="6">
    <source>
        <dbReference type="Proteomes" id="UP000091918"/>
    </source>
</evidence>
<sequence>MDEPQPKETDSSTSASSGSIPSGRRDSAQCAVDGPSTFHSNGVQRPLLDQCLQFLSSADHVTLVASGGVVLAGTYLFLGTLSLVLFGVFAGVALHASWELYQESDKSVEVDRSIRRRELGIEVASRLLSWEASRIPDKPSKQTRLAHISTAKLDYSDFQPATAAALNSLTDAILRDYVRWWYEPILPSEQTFPQSCRSSLTRFIISISSHLSRKRPADIFLHFVTNASSIVVVFLNELSSALESASTTSTSTAAAISSYLNEHPESNLANVLSTNQQRAKLRLVASDILETFLEPGLYKCEPVKIFLQEIFSGVILESIINNCSKPEWINGWIVQLLEEGEPELMNAIDIGVDRARQDQLEASSARSPSDNSNIPEDSINEEIALENSQTFQVNHGLTKAQIEMEEAVREAKRLSAMIAVNGTGRNNERPPTTGTEGHGDVSIDCIRSKTSDLEATTSRDDDNWNSSVIARSEASRSSNELEDTRNSINELRLKQEDSIQMILLGATITIFDDGFSNDKGRMRVKPTDDYLLQIEPASSRHAGWIITRKYSDFEVLHEVLRRISVVSGVSDFVEQHKELPTWKGQYKSDLQQSLERYLQHALGFERLAGCEAMKRFLEKGRQDVPSSPNGTGLGGFSFPSQAVFENMGKGVMEVLSHAPKGVAGSGKAVLEGVTGVFGASTSIGKRSVDLAPREKIDSNMGMPLGDSLNKTRVSQNAHVAERTHLPSCSDTEVYICPESGSSENVSEKSATYVTHNQEENSTFKGSIPGSLAAEQFGNNREHGPLTSKKELHETKRVSSRLTGQATHAEGYVQSEQDIESSKSQFKRYLNESKGLSLSEEETGVAVELLFAVINELYALSSAWGIRKKLLNAAKSFLLRPGNPNIEAIRVLVQESIIESNASDDALAAHITVLRQNALPTEDELKSWPPALTHDEEKELRIKARKLLVTRGMPQALTSIMGNAATAEALGHVFDSLQVASVARGFIFALMLQALKAVIQ</sequence>
<dbReference type="STRING" id="1658172.A0A1B7P0T9"/>
<feature type="compositionally biased region" description="Polar residues" evidence="2">
    <location>
        <begin position="423"/>
        <end position="435"/>
    </location>
</feature>
<dbReference type="Proteomes" id="UP000091918">
    <property type="component" value="Unassembled WGS sequence"/>
</dbReference>
<dbReference type="PANTHER" id="PTHR22775:SF47">
    <property type="entry name" value="MEIOTICALLY UP-REGULATED GENE 122 PROTEIN"/>
    <property type="match status" value="1"/>
</dbReference>
<keyword evidence="6" id="KW-1185">Reference proteome</keyword>
<comment type="similarity">
    <text evidence="1">Belongs to the sorting nexin family.</text>
</comment>
<dbReference type="PROSITE" id="PS51207">
    <property type="entry name" value="PXA"/>
    <property type="match status" value="1"/>
</dbReference>
<organism evidence="5 6">
    <name type="scientific">Emergomyces africanus</name>
    <dbReference type="NCBI Taxonomy" id="1955775"/>
    <lineage>
        <taxon>Eukaryota</taxon>
        <taxon>Fungi</taxon>
        <taxon>Dikarya</taxon>
        <taxon>Ascomycota</taxon>
        <taxon>Pezizomycotina</taxon>
        <taxon>Eurotiomycetes</taxon>
        <taxon>Eurotiomycetidae</taxon>
        <taxon>Onygenales</taxon>
        <taxon>Ajellomycetaceae</taxon>
        <taxon>Emergomyces</taxon>
    </lineage>
</organism>
<comment type="caution">
    <text evidence="5">The sequence shown here is derived from an EMBL/GenBank/DDBJ whole genome shotgun (WGS) entry which is preliminary data.</text>
</comment>
<dbReference type="InterPro" id="IPR003114">
    <property type="entry name" value="Phox_assoc"/>
</dbReference>